<keyword evidence="2" id="KW-1003">Cell membrane</keyword>
<dbReference type="AlphaFoldDB" id="A0A9X2IGE0"/>
<protein>
    <submittedName>
        <fullName evidence="8">Phospholipase D-like domain-containing protein</fullName>
    </submittedName>
</protein>
<dbReference type="EMBL" id="JAMOIL010000018">
    <property type="protein sequence ID" value="MCM0621474.1"/>
    <property type="molecule type" value="Genomic_DNA"/>
</dbReference>
<evidence type="ECO:0000313" key="8">
    <source>
        <dbReference type="EMBL" id="MCM0621474.1"/>
    </source>
</evidence>
<comment type="caution">
    <text evidence="8">The sequence shown here is derived from an EMBL/GenBank/DDBJ whole genome shotgun (WGS) entry which is preliminary data.</text>
</comment>
<feature type="transmembrane region" description="Helical" evidence="6">
    <location>
        <begin position="12"/>
        <end position="35"/>
    </location>
</feature>
<feature type="transmembrane region" description="Helical" evidence="6">
    <location>
        <begin position="47"/>
        <end position="70"/>
    </location>
</feature>
<dbReference type="PANTHER" id="PTHR21248">
    <property type="entry name" value="CARDIOLIPIN SYNTHASE"/>
    <property type="match status" value="1"/>
</dbReference>
<keyword evidence="5 6" id="KW-0472">Membrane</keyword>
<dbReference type="PROSITE" id="PS50035">
    <property type="entry name" value="PLD"/>
    <property type="match status" value="2"/>
</dbReference>
<organism evidence="8 9">
    <name type="scientific">Nocardioides bruguierae</name>
    <dbReference type="NCBI Taxonomy" id="2945102"/>
    <lineage>
        <taxon>Bacteria</taxon>
        <taxon>Bacillati</taxon>
        <taxon>Actinomycetota</taxon>
        <taxon>Actinomycetes</taxon>
        <taxon>Propionibacteriales</taxon>
        <taxon>Nocardioidaceae</taxon>
        <taxon>Nocardioides</taxon>
    </lineage>
</organism>
<dbReference type="InterPro" id="IPR025202">
    <property type="entry name" value="PLD-like_dom"/>
</dbReference>
<evidence type="ECO:0000256" key="5">
    <source>
        <dbReference type="ARBA" id="ARBA00023136"/>
    </source>
</evidence>
<accession>A0A9X2IGE0</accession>
<dbReference type="GO" id="GO:0032049">
    <property type="term" value="P:cardiolipin biosynthetic process"/>
    <property type="evidence" value="ECO:0007669"/>
    <property type="project" value="UniProtKB-ARBA"/>
</dbReference>
<keyword evidence="3 6" id="KW-0812">Transmembrane</keyword>
<feature type="domain" description="PLD phosphodiesterase" evidence="7">
    <location>
        <begin position="225"/>
        <end position="252"/>
    </location>
</feature>
<gene>
    <name evidence="8" type="ORF">M8330_14360</name>
</gene>
<keyword evidence="4 6" id="KW-1133">Transmembrane helix</keyword>
<evidence type="ECO:0000256" key="4">
    <source>
        <dbReference type="ARBA" id="ARBA00022989"/>
    </source>
</evidence>
<dbReference type="Pfam" id="PF13396">
    <property type="entry name" value="PLDc_N"/>
    <property type="match status" value="1"/>
</dbReference>
<dbReference type="SMART" id="SM00155">
    <property type="entry name" value="PLDc"/>
    <property type="match status" value="2"/>
</dbReference>
<feature type="domain" description="PLD phosphodiesterase" evidence="7">
    <location>
        <begin position="409"/>
        <end position="436"/>
    </location>
</feature>
<evidence type="ECO:0000313" key="9">
    <source>
        <dbReference type="Proteomes" id="UP001139485"/>
    </source>
</evidence>
<dbReference type="Pfam" id="PF13091">
    <property type="entry name" value="PLDc_2"/>
    <property type="match status" value="2"/>
</dbReference>
<dbReference type="RefSeq" id="WP_250827901.1">
    <property type="nucleotide sequence ID" value="NZ_JAMOIL010000018.1"/>
</dbReference>
<dbReference type="InterPro" id="IPR027379">
    <property type="entry name" value="CLS_N"/>
</dbReference>
<reference evidence="8" key="1">
    <citation type="submission" date="2022-05" db="EMBL/GenBank/DDBJ databases">
        <authorList>
            <person name="Tuo L."/>
        </authorList>
    </citation>
    <scope>NUCLEOTIDE SEQUENCE</scope>
    <source>
        <strain evidence="8">BSK12Z-4</strain>
    </source>
</reference>
<evidence type="ECO:0000256" key="1">
    <source>
        <dbReference type="ARBA" id="ARBA00004651"/>
    </source>
</evidence>
<comment type="subcellular location">
    <subcellularLocation>
        <location evidence="1">Cell membrane</location>
        <topology evidence="1">Multi-pass membrane protein</topology>
    </subcellularLocation>
</comment>
<dbReference type="Gene3D" id="3.30.870.10">
    <property type="entry name" value="Endonuclease Chain A"/>
    <property type="match status" value="2"/>
</dbReference>
<dbReference type="InterPro" id="IPR001736">
    <property type="entry name" value="PLipase_D/transphosphatidylase"/>
</dbReference>
<dbReference type="CDD" id="cd09158">
    <property type="entry name" value="PLDc_EcCLS_like_2"/>
    <property type="match status" value="1"/>
</dbReference>
<keyword evidence="9" id="KW-1185">Reference proteome</keyword>
<dbReference type="GO" id="GO:0008808">
    <property type="term" value="F:cardiolipin synthase activity"/>
    <property type="evidence" value="ECO:0007669"/>
    <property type="project" value="TreeGrafter"/>
</dbReference>
<proteinExistence type="predicted"/>
<dbReference type="SUPFAM" id="SSF56024">
    <property type="entry name" value="Phospholipase D/nuclease"/>
    <property type="match status" value="2"/>
</dbReference>
<evidence type="ECO:0000256" key="2">
    <source>
        <dbReference type="ARBA" id="ARBA00022475"/>
    </source>
</evidence>
<dbReference type="PANTHER" id="PTHR21248:SF22">
    <property type="entry name" value="PHOSPHOLIPASE D"/>
    <property type="match status" value="1"/>
</dbReference>
<evidence type="ECO:0000259" key="7">
    <source>
        <dbReference type="PROSITE" id="PS50035"/>
    </source>
</evidence>
<dbReference type="Proteomes" id="UP001139485">
    <property type="component" value="Unassembled WGS sequence"/>
</dbReference>
<evidence type="ECO:0000256" key="6">
    <source>
        <dbReference type="SAM" id="Phobius"/>
    </source>
</evidence>
<sequence>MDPDMPTWEVEVLAAWAAIWLVVETALRIWAIGTVPKDRRPGSATAWLMLIFWLPFIGLLLFALIGSPWLRGRRERQQQAATALMAEKTSEFPLVPQGADADPHLESVLRMNRSLTGLPCVTGGVEGVHPDTAAAFAAMARAVDAARDHVHVEFYILAWDETTAPVMEALERAAGRGVEVRLLMDHLGSRAYPGFKQLQRRLTDGGVRWSLMMPIAPLQGHWRRPDLRNHRKLLVVDGERAFVGSHNLIEPAYGSEKNRRMGRAWTDLTVEVSGDVVTEVSAVFATDWYLETGEVLGPDRYFPDQPDLVPGGTAHAMQLVPSGPGFPTEPNLRMFTTLISQATSSVTITSPYFVPDEALLGAITSAVHRGVRVELFVGEKADQFLVGHAQRSYYGQLLEAGVLIHLYPPPTVLHSKYLTVDDRIGVLGSSNMDFRSYALNSEIMLLGFGGDLVAALHEVDESYRSVSRVLTSEEWAAQPALHRWLDNACRLTAALM</sequence>
<dbReference type="GO" id="GO:0005886">
    <property type="term" value="C:plasma membrane"/>
    <property type="evidence" value="ECO:0007669"/>
    <property type="project" value="UniProtKB-SubCell"/>
</dbReference>
<name>A0A9X2IGE0_9ACTN</name>
<evidence type="ECO:0000256" key="3">
    <source>
        <dbReference type="ARBA" id="ARBA00022692"/>
    </source>
</evidence>